<accession>A0ABT0FSX7</accession>
<reference evidence="1 2" key="1">
    <citation type="submission" date="2022-04" db="EMBL/GenBank/DDBJ databases">
        <title>Genome draft of Actinomadura sp. ATCC 31491.</title>
        <authorList>
            <person name="Shi X."/>
            <person name="Du Y."/>
        </authorList>
    </citation>
    <scope>NUCLEOTIDE SEQUENCE [LARGE SCALE GENOMIC DNA]</scope>
    <source>
        <strain evidence="1 2">ATCC 31491</strain>
    </source>
</reference>
<sequence>MQLVVLGTATDEACLTEAEEGERFAALTERLRARAVTVRHAWNLLGRHDYLLVLDVEGGPPEAFAAMSIIAQSGAMRTESFLALPLETYFDLAAQVARP</sequence>
<dbReference type="RefSeq" id="WP_242379844.1">
    <property type="nucleotide sequence ID" value="NZ_JAKRKC020000001.1"/>
</dbReference>
<comment type="caution">
    <text evidence="1">The sequence shown here is derived from an EMBL/GenBank/DDBJ whole genome shotgun (WGS) entry which is preliminary data.</text>
</comment>
<gene>
    <name evidence="1" type="ORF">MF672_016795</name>
</gene>
<protein>
    <recommendedName>
        <fullName evidence="3">GYD domain-containing protein</fullName>
    </recommendedName>
</protein>
<evidence type="ECO:0008006" key="3">
    <source>
        <dbReference type="Google" id="ProtNLM"/>
    </source>
</evidence>
<name>A0ABT0FSX7_9ACTN</name>
<dbReference type="EMBL" id="JAKRKC020000001">
    <property type="protein sequence ID" value="MCK2215435.1"/>
    <property type="molecule type" value="Genomic_DNA"/>
</dbReference>
<keyword evidence="2" id="KW-1185">Reference proteome</keyword>
<proteinExistence type="predicted"/>
<organism evidence="1 2">
    <name type="scientific">Actinomadura luzonensis</name>
    <dbReference type="NCBI Taxonomy" id="2805427"/>
    <lineage>
        <taxon>Bacteria</taxon>
        <taxon>Bacillati</taxon>
        <taxon>Actinomycetota</taxon>
        <taxon>Actinomycetes</taxon>
        <taxon>Streptosporangiales</taxon>
        <taxon>Thermomonosporaceae</taxon>
        <taxon>Actinomadura</taxon>
    </lineage>
</organism>
<evidence type="ECO:0000313" key="1">
    <source>
        <dbReference type="EMBL" id="MCK2215435.1"/>
    </source>
</evidence>
<dbReference type="Proteomes" id="UP001317259">
    <property type="component" value="Unassembled WGS sequence"/>
</dbReference>
<evidence type="ECO:0000313" key="2">
    <source>
        <dbReference type="Proteomes" id="UP001317259"/>
    </source>
</evidence>